<evidence type="ECO:0000256" key="3">
    <source>
        <dbReference type="ARBA" id="ARBA00022833"/>
    </source>
</evidence>
<feature type="compositionally biased region" description="Polar residues" evidence="5">
    <location>
        <begin position="85"/>
        <end position="103"/>
    </location>
</feature>
<dbReference type="GO" id="GO:0008270">
    <property type="term" value="F:zinc ion binding"/>
    <property type="evidence" value="ECO:0007669"/>
    <property type="project" value="UniProtKB-KW"/>
</dbReference>
<organism evidence="7 8">
    <name type="scientific">Trichinella pseudospiralis</name>
    <name type="common">Parasitic roundworm</name>
    <dbReference type="NCBI Taxonomy" id="6337"/>
    <lineage>
        <taxon>Eukaryota</taxon>
        <taxon>Metazoa</taxon>
        <taxon>Ecdysozoa</taxon>
        <taxon>Nematoda</taxon>
        <taxon>Enoplea</taxon>
        <taxon>Dorylaimia</taxon>
        <taxon>Trichinellida</taxon>
        <taxon>Trichinellidae</taxon>
        <taxon>Trichinella</taxon>
    </lineage>
</organism>
<reference evidence="7 8" key="1">
    <citation type="submission" date="2015-01" db="EMBL/GenBank/DDBJ databases">
        <title>Evolution of Trichinella species and genotypes.</title>
        <authorList>
            <person name="Korhonen P.K."/>
            <person name="Edoardo P."/>
            <person name="Giuseppe L.R."/>
            <person name="Gasser R.B."/>
        </authorList>
    </citation>
    <scope>NUCLEOTIDE SEQUENCE [LARGE SCALE GENOMIC DNA]</scope>
    <source>
        <strain evidence="7">ISS588</strain>
    </source>
</reference>
<evidence type="ECO:0000256" key="5">
    <source>
        <dbReference type="SAM" id="MobiDB-lite"/>
    </source>
</evidence>
<keyword evidence="1" id="KW-0479">Metal-binding</keyword>
<dbReference type="AlphaFoldDB" id="A0A0V1IWE2"/>
<evidence type="ECO:0000256" key="1">
    <source>
        <dbReference type="ARBA" id="ARBA00022723"/>
    </source>
</evidence>
<proteinExistence type="predicted"/>
<evidence type="ECO:0000313" key="8">
    <source>
        <dbReference type="Proteomes" id="UP000054805"/>
    </source>
</evidence>
<evidence type="ECO:0000256" key="2">
    <source>
        <dbReference type="ARBA" id="ARBA00022771"/>
    </source>
</evidence>
<dbReference type="Pfam" id="PF01428">
    <property type="entry name" value="zf-AN1"/>
    <property type="match status" value="1"/>
</dbReference>
<sequence length="168" mass="19112">LPDWLVCKVFKDHCETNVGGKFAESFKMKNNVDDQQDQCLRKCGSKASKNGTNGLCFNCYRQSLKNNNGNGPECQQKQEDKPKNSKSQTGDDGQQDSSSPTCSTKRKRCAQCHVKLPLIPMECRCGKVFCKLHRYAAEHQCTFNYRKMAAKEIEQNNPKIEAQKLRKI</sequence>
<evidence type="ECO:0000256" key="4">
    <source>
        <dbReference type="PROSITE-ProRule" id="PRU00449"/>
    </source>
</evidence>
<evidence type="ECO:0000313" key="7">
    <source>
        <dbReference type="EMBL" id="KRZ27065.1"/>
    </source>
</evidence>
<dbReference type="SMART" id="SM00154">
    <property type="entry name" value="ZnF_AN1"/>
    <property type="match status" value="1"/>
</dbReference>
<dbReference type="Gene3D" id="4.10.1110.10">
    <property type="entry name" value="AN1-like Zinc finger"/>
    <property type="match status" value="1"/>
</dbReference>
<feature type="region of interest" description="Disordered" evidence="5">
    <location>
        <begin position="69"/>
        <end position="103"/>
    </location>
</feature>
<accession>A0A0V1IWE2</accession>
<protein>
    <submittedName>
        <fullName evidence="7">Zinc finger A20 and AN1 domain-containing stress-associated protein 6</fullName>
    </submittedName>
</protein>
<keyword evidence="2 4" id="KW-0863">Zinc-finger</keyword>
<dbReference type="PROSITE" id="PS51039">
    <property type="entry name" value="ZF_AN1"/>
    <property type="match status" value="1"/>
</dbReference>
<name>A0A0V1IWE2_TRIPS</name>
<keyword evidence="8" id="KW-1185">Reference proteome</keyword>
<dbReference type="PANTHER" id="PTHR10634">
    <property type="entry name" value="AN1-TYPE ZINC FINGER PROTEIN"/>
    <property type="match status" value="1"/>
</dbReference>
<feature type="domain" description="AN1-type" evidence="6">
    <location>
        <begin position="103"/>
        <end position="149"/>
    </location>
</feature>
<dbReference type="InterPro" id="IPR035896">
    <property type="entry name" value="AN1-like_Znf"/>
</dbReference>
<dbReference type="InterPro" id="IPR000058">
    <property type="entry name" value="Znf_AN1"/>
</dbReference>
<dbReference type="EMBL" id="JYDS01000076">
    <property type="protein sequence ID" value="KRZ27065.1"/>
    <property type="molecule type" value="Genomic_DNA"/>
</dbReference>
<comment type="caution">
    <text evidence="7">The sequence shown here is derived from an EMBL/GenBank/DDBJ whole genome shotgun (WGS) entry which is preliminary data.</text>
</comment>
<dbReference type="SUPFAM" id="SSF118310">
    <property type="entry name" value="AN1-like Zinc finger"/>
    <property type="match status" value="1"/>
</dbReference>
<feature type="non-terminal residue" evidence="7">
    <location>
        <position position="1"/>
    </location>
</feature>
<keyword evidence="3" id="KW-0862">Zinc</keyword>
<gene>
    <name evidence="7" type="primary">SAP6</name>
    <name evidence="7" type="ORF">T4B_7754</name>
</gene>
<dbReference type="InterPro" id="IPR050652">
    <property type="entry name" value="AN1_A20_ZnFinger"/>
</dbReference>
<evidence type="ECO:0000259" key="6">
    <source>
        <dbReference type="PROSITE" id="PS51039"/>
    </source>
</evidence>
<dbReference type="Proteomes" id="UP000054805">
    <property type="component" value="Unassembled WGS sequence"/>
</dbReference>